<organism evidence="5 6">
    <name type="scientific">Choanephora cucurbitarum</name>
    <dbReference type="NCBI Taxonomy" id="101091"/>
    <lineage>
        <taxon>Eukaryota</taxon>
        <taxon>Fungi</taxon>
        <taxon>Fungi incertae sedis</taxon>
        <taxon>Mucoromycota</taxon>
        <taxon>Mucoromycotina</taxon>
        <taxon>Mucoromycetes</taxon>
        <taxon>Mucorales</taxon>
        <taxon>Mucorineae</taxon>
        <taxon>Choanephoraceae</taxon>
        <taxon>Choanephoroideae</taxon>
        <taxon>Choanephora</taxon>
    </lineage>
</organism>
<reference evidence="5 6" key="1">
    <citation type="submission" date="2016-03" db="EMBL/GenBank/DDBJ databases">
        <title>Choanephora cucurbitarum.</title>
        <authorList>
            <person name="Min B."/>
            <person name="Park H."/>
            <person name="Park J.-H."/>
            <person name="Shin H.-D."/>
            <person name="Choi I.-G."/>
        </authorList>
    </citation>
    <scope>NUCLEOTIDE SEQUENCE [LARGE SCALE GENOMIC DNA]</scope>
    <source>
        <strain evidence="5 6">KUS-F28377</strain>
    </source>
</reference>
<proteinExistence type="predicted"/>
<keyword evidence="6" id="KW-1185">Reference proteome</keyword>
<dbReference type="InterPro" id="IPR038704">
    <property type="entry name" value="YEAST_sf"/>
</dbReference>
<evidence type="ECO:0000256" key="1">
    <source>
        <dbReference type="ARBA" id="ARBA00023242"/>
    </source>
</evidence>
<feature type="compositionally biased region" description="Basic and acidic residues" evidence="3">
    <location>
        <begin position="276"/>
        <end position="288"/>
    </location>
</feature>
<feature type="region of interest" description="Disordered" evidence="3">
    <location>
        <begin position="139"/>
        <end position="260"/>
    </location>
</feature>
<dbReference type="PROSITE" id="PS51037">
    <property type="entry name" value="YEATS"/>
    <property type="match status" value="1"/>
</dbReference>
<keyword evidence="5" id="KW-0648">Protein biosynthesis</keyword>
<dbReference type="GO" id="GO:0003682">
    <property type="term" value="F:chromatin binding"/>
    <property type="evidence" value="ECO:0007669"/>
    <property type="project" value="TreeGrafter"/>
</dbReference>
<dbReference type="GO" id="GO:0003743">
    <property type="term" value="F:translation initiation factor activity"/>
    <property type="evidence" value="ECO:0007669"/>
    <property type="project" value="UniProtKB-KW"/>
</dbReference>
<dbReference type="Pfam" id="PF03366">
    <property type="entry name" value="YEATS"/>
    <property type="match status" value="1"/>
</dbReference>
<feature type="domain" description="YEATS" evidence="4">
    <location>
        <begin position="1"/>
        <end position="138"/>
    </location>
</feature>
<dbReference type="EMBL" id="LUGH01000439">
    <property type="protein sequence ID" value="OBZ85051.1"/>
    <property type="molecule type" value="Genomic_DNA"/>
</dbReference>
<feature type="compositionally biased region" description="Polar residues" evidence="3">
    <location>
        <begin position="248"/>
        <end position="260"/>
    </location>
</feature>
<dbReference type="STRING" id="101091.A0A1C7N7L5"/>
<feature type="compositionally biased region" description="Basic and acidic residues" evidence="3">
    <location>
        <begin position="207"/>
        <end position="217"/>
    </location>
</feature>
<evidence type="ECO:0000313" key="5">
    <source>
        <dbReference type="EMBL" id="OBZ85051.1"/>
    </source>
</evidence>
<evidence type="ECO:0000313" key="6">
    <source>
        <dbReference type="Proteomes" id="UP000093000"/>
    </source>
</evidence>
<dbReference type="AlphaFoldDB" id="A0A1C7N7L5"/>
<evidence type="ECO:0000256" key="3">
    <source>
        <dbReference type="SAM" id="MobiDB-lite"/>
    </source>
</evidence>
<protein>
    <submittedName>
        <fullName evidence="5">Transcription initiation factor TFIID subunit 14</fullName>
    </submittedName>
</protein>
<evidence type="ECO:0000259" key="4">
    <source>
        <dbReference type="PROSITE" id="PS51037"/>
    </source>
</evidence>
<feature type="compositionally biased region" description="Low complexity" evidence="3">
    <location>
        <begin position="159"/>
        <end position="176"/>
    </location>
</feature>
<feature type="unsure residue" description="D or N" evidence="5">
    <location>
        <position position="490"/>
    </location>
</feature>
<dbReference type="CDD" id="cd16905">
    <property type="entry name" value="YEATS_Taf14_like"/>
    <property type="match status" value="1"/>
</dbReference>
<gene>
    <name evidence="5" type="primary">TAF14_0</name>
    <name evidence="5" type="ORF">A0J61_06899</name>
</gene>
<dbReference type="PANTHER" id="PTHR47827:SF3">
    <property type="entry name" value="AF-9 ANC1 HOMOLOGY DOMAIN-CONTAINING PROTEIN"/>
    <property type="match status" value="1"/>
</dbReference>
<evidence type="ECO:0000256" key="2">
    <source>
        <dbReference type="PROSITE-ProRule" id="PRU00376"/>
    </source>
</evidence>
<dbReference type="InterPro" id="IPR055129">
    <property type="entry name" value="YEATS_dom"/>
</dbReference>
<dbReference type="PANTHER" id="PTHR47827">
    <property type="entry name" value="AHD DOMAIN-CONTAINING PROTEIN"/>
    <property type="match status" value="1"/>
</dbReference>
<dbReference type="GO" id="GO:0008023">
    <property type="term" value="C:transcription elongation factor complex"/>
    <property type="evidence" value="ECO:0007669"/>
    <property type="project" value="TreeGrafter"/>
</dbReference>
<comment type="subcellular location">
    <subcellularLocation>
        <location evidence="2">Nucleus</location>
    </subcellularLocation>
</comment>
<dbReference type="Proteomes" id="UP000093000">
    <property type="component" value="Unassembled WGS sequence"/>
</dbReference>
<dbReference type="GO" id="GO:0045893">
    <property type="term" value="P:positive regulation of DNA-templated transcription"/>
    <property type="evidence" value="ECO:0007669"/>
    <property type="project" value="TreeGrafter"/>
</dbReference>
<sequence>MAIVTQDIRISCQNSVIKGSGAKSNEGHPWRNWKITLVAMDGEKEVKGKLSVILDHVEYILHPTFEEPRRVKKEEPYILQEKGWGEFDMRVVLYFTENITDPQVLLFDLNFALSNYSITHTVKFPNASPELIELLSREPLPRKGGKKPMSTVQPPPPLQVSQSLPPSTSHSSTSPTKAKKSSSERTSKKKPVTNSPQTSKVASKKAKSSDTKRKSSLDSKPVAISQSNHRMYSSPSPLIPPPSSSQSTTTLARSPSFTDLSPMQISVQPILSTPESSHHIQERNRSLEDATETPAEHVYNLSDVYNLNPIHHAKIDRSVRDKWNIPQINMMELAKRMYGMTAEQNEEVQRLIVRYQSDTIKTVVGEDASVGIDLYSLGKPLLEKIWDCLADMASDDNESFTSQDHHPSDLEFGSDIEMGEYNSDEGELFDDNRPLSDMDEPGFHMSDFESDQEHRLNGYPVENGYHYHRQHISDNPIASDMDMQEGDEDDDY</sequence>
<feature type="region of interest" description="Disordered" evidence="3">
    <location>
        <begin position="397"/>
        <end position="492"/>
    </location>
</feature>
<dbReference type="InterPro" id="IPR052790">
    <property type="entry name" value="YEATS_domain"/>
</dbReference>
<keyword evidence="1 2" id="KW-0539">Nucleus</keyword>
<feature type="compositionally biased region" description="Acidic residues" evidence="3">
    <location>
        <begin position="412"/>
        <end position="429"/>
    </location>
</feature>
<keyword evidence="5" id="KW-0396">Initiation factor</keyword>
<dbReference type="InParanoid" id="A0A1C7N7L5"/>
<accession>A0A1C7N7L5</accession>
<dbReference type="OrthoDB" id="1741717at2759"/>
<dbReference type="Gene3D" id="2.60.40.1970">
    <property type="entry name" value="YEATS domain"/>
    <property type="match status" value="1"/>
</dbReference>
<feature type="region of interest" description="Disordered" evidence="3">
    <location>
        <begin position="272"/>
        <end position="292"/>
    </location>
</feature>
<name>A0A1C7N7L5_9FUNG</name>
<feature type="compositionally biased region" description="Acidic residues" evidence="3">
    <location>
        <begin position="482"/>
        <end position="492"/>
    </location>
</feature>
<comment type="caution">
    <text evidence="5">The sequence shown here is derived from an EMBL/GenBank/DDBJ whole genome shotgun (WGS) entry which is preliminary data.</text>
</comment>